<reference evidence="1" key="1">
    <citation type="submission" date="2022-06" db="EMBL/GenBank/DDBJ databases">
        <title>Phylogenomic reconstructions and comparative analyses of Kickxellomycotina fungi.</title>
        <authorList>
            <person name="Reynolds N.K."/>
            <person name="Stajich J.E."/>
            <person name="Barry K."/>
            <person name="Grigoriev I.V."/>
            <person name="Crous P."/>
            <person name="Smith M.E."/>
        </authorList>
    </citation>
    <scope>NUCLEOTIDE SEQUENCE</scope>
    <source>
        <strain evidence="1">RSA 2271</strain>
    </source>
</reference>
<dbReference type="Proteomes" id="UP001145114">
    <property type="component" value="Unassembled WGS sequence"/>
</dbReference>
<name>A0ACC1HNJ3_9FUNG</name>
<accession>A0ACC1HNJ3</accession>
<evidence type="ECO:0000313" key="1">
    <source>
        <dbReference type="EMBL" id="KAJ1678118.1"/>
    </source>
</evidence>
<evidence type="ECO:0000313" key="2">
    <source>
        <dbReference type="Proteomes" id="UP001145114"/>
    </source>
</evidence>
<feature type="non-terminal residue" evidence="1">
    <location>
        <position position="254"/>
    </location>
</feature>
<organism evidence="1 2">
    <name type="scientific">Spiromyces aspiralis</name>
    <dbReference type="NCBI Taxonomy" id="68401"/>
    <lineage>
        <taxon>Eukaryota</taxon>
        <taxon>Fungi</taxon>
        <taxon>Fungi incertae sedis</taxon>
        <taxon>Zoopagomycota</taxon>
        <taxon>Kickxellomycotina</taxon>
        <taxon>Kickxellomycetes</taxon>
        <taxon>Kickxellales</taxon>
        <taxon>Kickxellaceae</taxon>
        <taxon>Spiromyces</taxon>
    </lineage>
</organism>
<gene>
    <name evidence="1" type="primary">RRP12_2</name>
    <name evidence="1" type="ORF">EV182_004736</name>
</gene>
<protein>
    <submittedName>
        <fullName evidence="1">Pre-rRNA processing protein</fullName>
    </submittedName>
</protein>
<proteinExistence type="predicted"/>
<comment type="caution">
    <text evidence="1">The sequence shown here is derived from an EMBL/GenBank/DDBJ whole genome shotgun (WGS) entry which is preliminary data.</text>
</comment>
<sequence length="254" mass="28185">MATLQAQFGRIRRQANSKLTNQKQVFALDHDATAAHRFRRHLGSPIEETLREQDGQLTPPSYFATLLTLLEQQQGLNDGLHEPVLYLLAIVLPHTPTMILRSKFTTMLGILSSSIDLSQADAPVIRSVIKVLEVLLTALDANGWGQIIAQKAMQSILILATDPRPKVRKVAQEAATEILSRPPPVITQHPAAEAVATHCLDWLSDTKQHNPQALIHVLQLTKAVVPYWPINMLEKLCEPLLQLPKANNTYVTTS</sequence>
<dbReference type="EMBL" id="JAMZIH010001523">
    <property type="protein sequence ID" value="KAJ1678118.1"/>
    <property type="molecule type" value="Genomic_DNA"/>
</dbReference>
<keyword evidence="2" id="KW-1185">Reference proteome</keyword>